<dbReference type="KEGG" id="crw:CROST_028610"/>
<dbReference type="Gene3D" id="3.40.109.10">
    <property type="entry name" value="NADH Oxidase"/>
    <property type="match status" value="1"/>
</dbReference>
<dbReference type="InterPro" id="IPR029479">
    <property type="entry name" value="Nitroreductase"/>
</dbReference>
<evidence type="ECO:0000256" key="1">
    <source>
        <dbReference type="ARBA" id="ARBA00007118"/>
    </source>
</evidence>
<dbReference type="Pfam" id="PF14512">
    <property type="entry name" value="TM1586_NiRdase"/>
    <property type="match status" value="1"/>
</dbReference>
<dbReference type="Proteomes" id="UP000190951">
    <property type="component" value="Chromosome"/>
</dbReference>
<dbReference type="InterPro" id="IPR029478">
    <property type="entry name" value="TM1586_NiRdase"/>
</dbReference>
<dbReference type="PANTHER" id="PTHR43673:SF10">
    <property type="entry name" value="NADH DEHYDROGENASE_NAD(P)H NITROREDUCTASE XCC3605-RELATED"/>
    <property type="match status" value="1"/>
</dbReference>
<proteinExistence type="inferred from homology"/>
<evidence type="ECO:0000313" key="3">
    <source>
        <dbReference type="EMBL" id="URZ12144.1"/>
    </source>
</evidence>
<dbReference type="SUPFAM" id="SSF55469">
    <property type="entry name" value="FMN-dependent nitroreductase-like"/>
    <property type="match status" value="1"/>
</dbReference>
<dbReference type="EMBL" id="CP096983">
    <property type="protein sequence ID" value="URZ12144.1"/>
    <property type="molecule type" value="Genomic_DNA"/>
</dbReference>
<comment type="similarity">
    <text evidence="1">Belongs to the nitroreductase family.</text>
</comment>
<protein>
    <submittedName>
        <fullName evidence="3">FMN reductase [NAD(P)H]</fullName>
        <ecNumber evidence="3">1.5.1.39</ecNumber>
    </submittedName>
</protein>
<dbReference type="RefSeq" id="WP_077832035.1">
    <property type="nucleotide sequence ID" value="NZ_CP096983.1"/>
</dbReference>
<dbReference type="Pfam" id="PF00881">
    <property type="entry name" value="Nitroreductase"/>
    <property type="match status" value="1"/>
</dbReference>
<keyword evidence="4" id="KW-1185">Reference proteome</keyword>
<dbReference type="EC" id="1.5.1.39" evidence="3"/>
<evidence type="ECO:0000313" key="4">
    <source>
        <dbReference type="Proteomes" id="UP000190951"/>
    </source>
</evidence>
<dbReference type="PANTHER" id="PTHR43673">
    <property type="entry name" value="NAD(P)H NITROREDUCTASE YDGI-RELATED"/>
    <property type="match status" value="1"/>
</dbReference>
<gene>
    <name evidence="3" type="primary">nfrA2_2</name>
    <name evidence="3" type="ORF">CROST_028610</name>
</gene>
<accession>A0A1S8L7E1</accession>
<dbReference type="GO" id="GO:0008752">
    <property type="term" value="F:FMN reductase [NAD(P)H] activity"/>
    <property type="evidence" value="ECO:0007669"/>
    <property type="project" value="UniProtKB-EC"/>
</dbReference>
<sequence length="179" mass="21196">MLKEIEERRSIRKYIDRPVEEEKIMGIIESGRLAPSGDNTQPWHFIVVREKENRERVIEVSHNQKWMKTAPVIIVCVCDIRSRLDSNIEIKLDEESKEFELKQIIRDTAMATENMVLEAKNLGLDTCYVAWFTQEEIRPVLNIPKDKYVLAVLTLGYSDEKPKMRPRKRLEDIIHMEKW</sequence>
<dbReference type="AlphaFoldDB" id="A0A1S8L7E1"/>
<organism evidence="3 4">
    <name type="scientific">Clostridium felsineum</name>
    <dbReference type="NCBI Taxonomy" id="36839"/>
    <lineage>
        <taxon>Bacteria</taxon>
        <taxon>Bacillati</taxon>
        <taxon>Bacillota</taxon>
        <taxon>Clostridia</taxon>
        <taxon>Eubacteriales</taxon>
        <taxon>Clostridiaceae</taxon>
        <taxon>Clostridium</taxon>
    </lineage>
</organism>
<dbReference type="STRING" id="84029.CROST_19590"/>
<dbReference type="InterPro" id="IPR000415">
    <property type="entry name" value="Nitroreductase-like"/>
</dbReference>
<name>A0A1S8L7E1_9CLOT</name>
<keyword evidence="2 3" id="KW-0560">Oxidoreductase</keyword>
<reference evidence="3 4" key="1">
    <citation type="submission" date="2022-04" db="EMBL/GenBank/DDBJ databases">
        <title>Genome sequence of C. roseum typestrain.</title>
        <authorList>
            <person name="Poehlein A."/>
            <person name="Schoch T."/>
            <person name="Duerre P."/>
            <person name="Daniel R."/>
        </authorList>
    </citation>
    <scope>NUCLEOTIDE SEQUENCE [LARGE SCALE GENOMIC DNA]</scope>
    <source>
        <strain evidence="3 4">DSM 7320</strain>
    </source>
</reference>
<evidence type="ECO:0000256" key="2">
    <source>
        <dbReference type="ARBA" id="ARBA00023002"/>
    </source>
</evidence>